<name>A0A316B9N5_9BACT</name>
<dbReference type="EMBL" id="QGDT01000002">
    <property type="protein sequence ID" value="PWJ59247.1"/>
    <property type="molecule type" value="Genomic_DNA"/>
</dbReference>
<dbReference type="Pfam" id="PF04542">
    <property type="entry name" value="Sigma70_r2"/>
    <property type="match status" value="1"/>
</dbReference>
<dbReference type="InterPro" id="IPR013325">
    <property type="entry name" value="RNA_pol_sigma_r2"/>
</dbReference>
<organism evidence="5 6">
    <name type="scientific">Dyadobacter jejuensis</name>
    <dbReference type="NCBI Taxonomy" id="1082580"/>
    <lineage>
        <taxon>Bacteria</taxon>
        <taxon>Pseudomonadati</taxon>
        <taxon>Bacteroidota</taxon>
        <taxon>Cytophagia</taxon>
        <taxon>Cytophagales</taxon>
        <taxon>Spirosomataceae</taxon>
        <taxon>Dyadobacter</taxon>
    </lineage>
</organism>
<comment type="caution">
    <text evidence="5">The sequence shown here is derived from an EMBL/GenBank/DDBJ whole genome shotgun (WGS) entry which is preliminary data.</text>
</comment>
<proteinExistence type="predicted"/>
<dbReference type="GO" id="GO:0006352">
    <property type="term" value="P:DNA-templated transcription initiation"/>
    <property type="evidence" value="ECO:0007669"/>
    <property type="project" value="InterPro"/>
</dbReference>
<keyword evidence="6" id="KW-1185">Reference proteome</keyword>
<dbReference type="NCBIfam" id="TIGR02937">
    <property type="entry name" value="sigma70-ECF"/>
    <property type="match status" value="1"/>
</dbReference>
<evidence type="ECO:0000313" key="6">
    <source>
        <dbReference type="Proteomes" id="UP000245880"/>
    </source>
</evidence>
<evidence type="ECO:0000256" key="3">
    <source>
        <dbReference type="ARBA" id="ARBA00023163"/>
    </source>
</evidence>
<dbReference type="SUPFAM" id="SSF88946">
    <property type="entry name" value="Sigma2 domain of RNA polymerase sigma factors"/>
    <property type="match status" value="1"/>
</dbReference>
<dbReference type="RefSeq" id="WP_109673151.1">
    <property type="nucleotide sequence ID" value="NZ_QGDT01000002.1"/>
</dbReference>
<reference evidence="5 6" key="1">
    <citation type="submission" date="2018-03" db="EMBL/GenBank/DDBJ databases">
        <title>Genomic Encyclopedia of Archaeal and Bacterial Type Strains, Phase II (KMG-II): from individual species to whole genera.</title>
        <authorList>
            <person name="Goeker M."/>
        </authorList>
    </citation>
    <scope>NUCLEOTIDE SEQUENCE [LARGE SCALE GENOMIC DNA]</scope>
    <source>
        <strain evidence="5 6">DSM 100346</strain>
    </source>
</reference>
<accession>A0A316B9N5</accession>
<dbReference type="OrthoDB" id="1116697at2"/>
<dbReference type="InterPro" id="IPR007627">
    <property type="entry name" value="RNA_pol_sigma70_r2"/>
</dbReference>
<dbReference type="PANTHER" id="PTHR43133:SF46">
    <property type="entry name" value="RNA POLYMERASE SIGMA-70 FACTOR ECF SUBFAMILY"/>
    <property type="match status" value="1"/>
</dbReference>
<gene>
    <name evidence="5" type="ORF">CLV98_10279</name>
</gene>
<keyword evidence="3" id="KW-0804">Transcription</keyword>
<dbReference type="Gene3D" id="1.10.1740.10">
    <property type="match status" value="1"/>
</dbReference>
<evidence type="ECO:0000256" key="2">
    <source>
        <dbReference type="ARBA" id="ARBA00023082"/>
    </source>
</evidence>
<feature type="domain" description="RNA polymerase sigma-70 region 2" evidence="4">
    <location>
        <begin position="22"/>
        <end position="88"/>
    </location>
</feature>
<protein>
    <submittedName>
        <fullName evidence="5">RNA polymerase sigma factor (Sigma-70 family)</fullName>
    </submittedName>
</protein>
<sequence>MSASSTVLKDLKGEMNHAFGDLYRDYFGTVERFVIHNNGTSADAEDLFQDTMLVLVEKLRQEHFNLTASIKTYVMAIAKHLWLKKLRDVPEMGELDEANYSLFAAGIDRSIENERSYTERLQYYLTKITDHCSRLMQDMFFKNKSIEQIQSDYGYSSKHNAQNQKHKCMKQIIRVKEEDEKK</sequence>
<dbReference type="InterPro" id="IPR039425">
    <property type="entry name" value="RNA_pol_sigma-70-like"/>
</dbReference>
<dbReference type="AlphaFoldDB" id="A0A316B9N5"/>
<evidence type="ECO:0000259" key="4">
    <source>
        <dbReference type="Pfam" id="PF04542"/>
    </source>
</evidence>
<dbReference type="PANTHER" id="PTHR43133">
    <property type="entry name" value="RNA POLYMERASE ECF-TYPE SIGMA FACTO"/>
    <property type="match status" value="1"/>
</dbReference>
<dbReference type="Proteomes" id="UP000245880">
    <property type="component" value="Unassembled WGS sequence"/>
</dbReference>
<evidence type="ECO:0000256" key="1">
    <source>
        <dbReference type="ARBA" id="ARBA00023015"/>
    </source>
</evidence>
<dbReference type="InterPro" id="IPR014284">
    <property type="entry name" value="RNA_pol_sigma-70_dom"/>
</dbReference>
<evidence type="ECO:0000313" key="5">
    <source>
        <dbReference type="EMBL" id="PWJ59247.1"/>
    </source>
</evidence>
<keyword evidence="2" id="KW-0731">Sigma factor</keyword>
<keyword evidence="1" id="KW-0805">Transcription regulation</keyword>
<dbReference type="GO" id="GO:0016987">
    <property type="term" value="F:sigma factor activity"/>
    <property type="evidence" value="ECO:0007669"/>
    <property type="project" value="UniProtKB-KW"/>
</dbReference>